<keyword evidence="1" id="KW-0004">4Fe-4S</keyword>
<dbReference type="GO" id="GO:0046872">
    <property type="term" value="F:metal ion binding"/>
    <property type="evidence" value="ECO:0007669"/>
    <property type="project" value="UniProtKB-KW"/>
</dbReference>
<dbReference type="InterPro" id="IPR017896">
    <property type="entry name" value="4Fe4S_Fe-S-bd"/>
</dbReference>
<dbReference type="Gene3D" id="3.30.70.20">
    <property type="match status" value="1"/>
</dbReference>
<dbReference type="PROSITE" id="PS51379">
    <property type="entry name" value="4FE4S_FER_2"/>
    <property type="match status" value="2"/>
</dbReference>
<dbReference type="InterPro" id="IPR017900">
    <property type="entry name" value="4Fe4S_Fe_S_CS"/>
</dbReference>
<organism evidence="6 7">
    <name type="scientific">Capillibacterium thermochitinicola</name>
    <dbReference type="NCBI Taxonomy" id="2699427"/>
    <lineage>
        <taxon>Bacteria</taxon>
        <taxon>Bacillati</taxon>
        <taxon>Bacillota</taxon>
        <taxon>Capillibacterium</taxon>
    </lineage>
</organism>
<evidence type="ECO:0000256" key="3">
    <source>
        <dbReference type="ARBA" id="ARBA00023004"/>
    </source>
</evidence>
<dbReference type="InterPro" id="IPR050572">
    <property type="entry name" value="Fe-S_Ferredoxin"/>
</dbReference>
<dbReference type="GO" id="GO:0051539">
    <property type="term" value="F:4 iron, 4 sulfur cluster binding"/>
    <property type="evidence" value="ECO:0007669"/>
    <property type="project" value="UniProtKB-KW"/>
</dbReference>
<dbReference type="SUPFAM" id="SSF54862">
    <property type="entry name" value="4Fe-4S ferredoxins"/>
    <property type="match status" value="1"/>
</dbReference>
<proteinExistence type="predicted"/>
<gene>
    <name evidence="6" type="ORF">G5B42_01605</name>
</gene>
<dbReference type="EMBL" id="JAAKDE010000003">
    <property type="protein sequence ID" value="MBA2132248.1"/>
    <property type="molecule type" value="Genomic_DNA"/>
</dbReference>
<feature type="domain" description="4Fe-4S ferredoxin-type" evidence="5">
    <location>
        <begin position="11"/>
        <end position="40"/>
    </location>
</feature>
<keyword evidence="2" id="KW-0479">Metal-binding</keyword>
<name>A0A8J6HZK1_9FIRM</name>
<dbReference type="PROSITE" id="PS00198">
    <property type="entry name" value="4FE4S_FER_1"/>
    <property type="match status" value="1"/>
</dbReference>
<comment type="caution">
    <text evidence="6">The sequence shown here is derived from an EMBL/GenBank/DDBJ whole genome shotgun (WGS) entry which is preliminary data.</text>
</comment>
<dbReference type="AlphaFoldDB" id="A0A8J6HZK1"/>
<reference evidence="6" key="1">
    <citation type="submission" date="2020-06" db="EMBL/GenBank/DDBJ databases">
        <title>Novel chitinolytic bacterium.</title>
        <authorList>
            <person name="Ungkulpasvich U."/>
            <person name="Kosugi A."/>
            <person name="Uke A."/>
        </authorList>
    </citation>
    <scope>NUCLEOTIDE SEQUENCE</scope>
    <source>
        <strain evidence="6">UUS1-1</strain>
    </source>
</reference>
<protein>
    <submittedName>
        <fullName evidence="6">Ferredoxin family protein</fullName>
    </submittedName>
</protein>
<evidence type="ECO:0000313" key="6">
    <source>
        <dbReference type="EMBL" id="MBA2132248.1"/>
    </source>
</evidence>
<dbReference type="Pfam" id="PF12838">
    <property type="entry name" value="Fer4_7"/>
    <property type="match status" value="1"/>
</dbReference>
<keyword evidence="7" id="KW-1185">Reference proteome</keyword>
<evidence type="ECO:0000256" key="1">
    <source>
        <dbReference type="ARBA" id="ARBA00022485"/>
    </source>
</evidence>
<keyword evidence="4" id="KW-0411">Iron-sulfur</keyword>
<dbReference type="Proteomes" id="UP000657177">
    <property type="component" value="Unassembled WGS sequence"/>
</dbReference>
<keyword evidence="3" id="KW-0408">Iron</keyword>
<dbReference type="PANTHER" id="PTHR43687:SF4">
    <property type="entry name" value="BLR5484 PROTEIN"/>
    <property type="match status" value="1"/>
</dbReference>
<evidence type="ECO:0000313" key="7">
    <source>
        <dbReference type="Proteomes" id="UP000657177"/>
    </source>
</evidence>
<dbReference type="PANTHER" id="PTHR43687">
    <property type="entry name" value="ADENYLYLSULFATE REDUCTASE, BETA SUBUNIT"/>
    <property type="match status" value="1"/>
</dbReference>
<evidence type="ECO:0000259" key="5">
    <source>
        <dbReference type="PROSITE" id="PS51379"/>
    </source>
</evidence>
<evidence type="ECO:0000256" key="2">
    <source>
        <dbReference type="ARBA" id="ARBA00022723"/>
    </source>
</evidence>
<sequence>MTGERWTTARGSWTIFPQLCKGCGLCIERCPTGVIRWADELGAYGTNRVTVDADGCITCKLCAIYCPDAAISVVED</sequence>
<feature type="domain" description="4Fe-4S ferredoxin-type" evidence="5">
    <location>
        <begin position="47"/>
        <end position="76"/>
    </location>
</feature>
<evidence type="ECO:0000256" key="4">
    <source>
        <dbReference type="ARBA" id="ARBA00023014"/>
    </source>
</evidence>
<accession>A0A8J6HZK1</accession>